<dbReference type="STRING" id="1392250.A0A2I2FX96"/>
<dbReference type="AlphaFoldDB" id="A0A2I2FX96"/>
<feature type="transmembrane region" description="Helical" evidence="1">
    <location>
        <begin position="216"/>
        <end position="243"/>
    </location>
</feature>
<reference evidence="2 3" key="1">
    <citation type="submission" date="2016-12" db="EMBL/GenBank/DDBJ databases">
        <title>The genomes of Aspergillus section Nigri reveals drivers in fungal speciation.</title>
        <authorList>
            <consortium name="DOE Joint Genome Institute"/>
            <person name="Vesth T.C."/>
            <person name="Nybo J."/>
            <person name="Theobald S."/>
            <person name="Brandl J."/>
            <person name="Frisvad J.C."/>
            <person name="Nielsen K.F."/>
            <person name="Lyhne E.K."/>
            <person name="Kogle M.E."/>
            <person name="Kuo A."/>
            <person name="Riley R."/>
            <person name="Clum A."/>
            <person name="Nolan M."/>
            <person name="Lipzen A."/>
            <person name="Salamov A."/>
            <person name="Henrissat B."/>
            <person name="Wiebenga A."/>
            <person name="De Vries R.P."/>
            <person name="Grigoriev I.V."/>
            <person name="Mortensen U.H."/>
            <person name="Andersen M.R."/>
            <person name="Baker S.E."/>
        </authorList>
    </citation>
    <scope>NUCLEOTIDE SEQUENCE [LARGE SCALE GENOMIC DNA]</scope>
    <source>
        <strain evidence="2 3">IBT 23096</strain>
    </source>
</reference>
<name>A0A2I2FX96_9EURO</name>
<dbReference type="GO" id="GO:0016020">
    <property type="term" value="C:membrane"/>
    <property type="evidence" value="ECO:0007669"/>
    <property type="project" value="TreeGrafter"/>
</dbReference>
<sequence length="270" mass="30768">MGKFTFSTLMGVDPSLDQRHHFETSWLLPPLAFAFLRGLVALYIFVTNFFIWGWNGTHGDRDAIGQSFSFFTWLTYWGLGFYSLVACVHTACYALTGRSVLFNAWPRGLRALHSLFYTTVTTYPFLVTIVFWAILYSGPWYSATFNGWSNISQHGLNSLFALLEIILPTTNPHPLLTFPFLLLLLLLYVSLAYLTYHTQGFYLYSFLNPGAHGEKSGLVAGYCFGILAAILVIFALSWGAIWLRRRLTRASVKRSRYDRERGMEMEEVGV</sequence>
<keyword evidence="1" id="KW-0472">Membrane</keyword>
<dbReference type="VEuPathDB" id="FungiDB:P170DRAFT_440338"/>
<dbReference type="RefSeq" id="XP_024700498.1">
    <property type="nucleotide sequence ID" value="XM_024850052.1"/>
</dbReference>
<comment type="caution">
    <text evidence="2">The sequence shown here is derived from an EMBL/GenBank/DDBJ whole genome shotgun (WGS) entry which is preliminary data.</text>
</comment>
<keyword evidence="3" id="KW-1185">Reference proteome</keyword>
<gene>
    <name evidence="2" type="ORF">P170DRAFT_440338</name>
</gene>
<keyword evidence="1" id="KW-1133">Transmembrane helix</keyword>
<organism evidence="2 3">
    <name type="scientific">Aspergillus steynii IBT 23096</name>
    <dbReference type="NCBI Taxonomy" id="1392250"/>
    <lineage>
        <taxon>Eukaryota</taxon>
        <taxon>Fungi</taxon>
        <taxon>Dikarya</taxon>
        <taxon>Ascomycota</taxon>
        <taxon>Pezizomycotina</taxon>
        <taxon>Eurotiomycetes</taxon>
        <taxon>Eurotiomycetidae</taxon>
        <taxon>Eurotiales</taxon>
        <taxon>Aspergillaceae</taxon>
        <taxon>Aspergillus</taxon>
        <taxon>Aspergillus subgen. Circumdati</taxon>
    </lineage>
</organism>
<dbReference type="PANTHER" id="PTHR12242">
    <property type="entry name" value="OS02G0130600 PROTEIN-RELATED"/>
    <property type="match status" value="1"/>
</dbReference>
<dbReference type="OrthoDB" id="419711at2759"/>
<dbReference type="GeneID" id="36557751"/>
<dbReference type="EMBL" id="MSFO01000008">
    <property type="protein sequence ID" value="PLB45196.1"/>
    <property type="molecule type" value="Genomic_DNA"/>
</dbReference>
<dbReference type="Proteomes" id="UP000234275">
    <property type="component" value="Unassembled WGS sequence"/>
</dbReference>
<evidence type="ECO:0008006" key="4">
    <source>
        <dbReference type="Google" id="ProtNLM"/>
    </source>
</evidence>
<proteinExistence type="predicted"/>
<keyword evidence="1" id="KW-0812">Transmembrane</keyword>
<feature type="transmembrane region" description="Helical" evidence="1">
    <location>
        <begin position="147"/>
        <end position="167"/>
    </location>
</feature>
<protein>
    <recommendedName>
        <fullName evidence="4">FAR-17a/AIG1-like protein</fullName>
    </recommendedName>
</protein>
<feature type="transmembrane region" description="Helical" evidence="1">
    <location>
        <begin position="115"/>
        <end position="135"/>
    </location>
</feature>
<evidence type="ECO:0000313" key="2">
    <source>
        <dbReference type="EMBL" id="PLB45196.1"/>
    </source>
</evidence>
<accession>A0A2I2FX96</accession>
<feature type="transmembrane region" description="Helical" evidence="1">
    <location>
        <begin position="26"/>
        <end position="54"/>
    </location>
</feature>
<evidence type="ECO:0000313" key="3">
    <source>
        <dbReference type="Proteomes" id="UP000234275"/>
    </source>
</evidence>
<feature type="transmembrane region" description="Helical" evidence="1">
    <location>
        <begin position="174"/>
        <end position="196"/>
    </location>
</feature>
<feature type="transmembrane region" description="Helical" evidence="1">
    <location>
        <begin position="74"/>
        <end position="95"/>
    </location>
</feature>
<dbReference type="PANTHER" id="PTHR12242:SF1">
    <property type="entry name" value="MYND-TYPE DOMAIN-CONTAINING PROTEIN"/>
    <property type="match status" value="1"/>
</dbReference>
<evidence type="ECO:0000256" key="1">
    <source>
        <dbReference type="SAM" id="Phobius"/>
    </source>
</evidence>